<dbReference type="InterPro" id="IPR001453">
    <property type="entry name" value="MoaB/Mog_dom"/>
</dbReference>
<dbReference type="GO" id="GO:0046872">
    <property type="term" value="F:metal ion binding"/>
    <property type="evidence" value="ECO:0007669"/>
    <property type="project" value="UniProtKB-UniRule"/>
</dbReference>
<evidence type="ECO:0000256" key="3">
    <source>
        <dbReference type="ARBA" id="ARBA00008339"/>
    </source>
</evidence>
<gene>
    <name evidence="8" type="ORF">BCR35DRAFT_308580</name>
</gene>
<comment type="cofactor">
    <cofactor evidence="5">
        <name>Mg(2+)</name>
        <dbReference type="ChEBI" id="CHEBI:18420"/>
    </cofactor>
</comment>
<evidence type="ECO:0000313" key="8">
    <source>
        <dbReference type="EMBL" id="ORY65642.1"/>
    </source>
</evidence>
<dbReference type="PANTHER" id="PTHR10192">
    <property type="entry name" value="MOLYBDOPTERIN BIOSYNTHESIS PROTEIN"/>
    <property type="match status" value="1"/>
</dbReference>
<feature type="compositionally biased region" description="Basic residues" evidence="6">
    <location>
        <begin position="206"/>
        <end position="217"/>
    </location>
</feature>
<dbReference type="SUPFAM" id="SSF53218">
    <property type="entry name" value="Molybdenum cofactor biosynthesis proteins"/>
    <property type="match status" value="2"/>
</dbReference>
<dbReference type="OrthoDB" id="4349954at2759"/>
<keyword evidence="5" id="KW-0500">Molybdenum</keyword>
<dbReference type="GO" id="GO:0061599">
    <property type="term" value="F:molybdopterin molybdotransferase activity"/>
    <property type="evidence" value="ECO:0007669"/>
    <property type="project" value="UniProtKB-UniRule"/>
</dbReference>
<dbReference type="FunFam" id="3.40.980.10:FF:000001">
    <property type="entry name" value="Molybdopterin molybdenumtransferase"/>
    <property type="match status" value="1"/>
</dbReference>
<comment type="similarity">
    <text evidence="2">In the N-terminal section; belongs to the MoaB/Mog family.</text>
</comment>
<comment type="caution">
    <text evidence="8">The sequence shown here is derived from an EMBL/GenBank/DDBJ whole genome shotgun (WGS) entry which is preliminary data.</text>
</comment>
<dbReference type="Pfam" id="PF03454">
    <property type="entry name" value="MoeA_C"/>
    <property type="match status" value="1"/>
</dbReference>
<keyword evidence="5" id="KW-0460">Magnesium</keyword>
<keyword evidence="9" id="KW-1185">Reference proteome</keyword>
<evidence type="ECO:0000256" key="1">
    <source>
        <dbReference type="ARBA" id="ARBA00005046"/>
    </source>
</evidence>
<organism evidence="8 9">
    <name type="scientific">Leucosporidium creatinivorum</name>
    <dbReference type="NCBI Taxonomy" id="106004"/>
    <lineage>
        <taxon>Eukaryota</taxon>
        <taxon>Fungi</taxon>
        <taxon>Dikarya</taxon>
        <taxon>Basidiomycota</taxon>
        <taxon>Pucciniomycotina</taxon>
        <taxon>Microbotryomycetes</taxon>
        <taxon>Leucosporidiales</taxon>
        <taxon>Leucosporidium</taxon>
    </lineage>
</organism>
<dbReference type="STRING" id="106004.A0A1Y2E274"/>
<dbReference type="InterPro" id="IPR005110">
    <property type="entry name" value="MoeA_linker/N"/>
</dbReference>
<name>A0A1Y2E274_9BASI</name>
<dbReference type="InterPro" id="IPR036425">
    <property type="entry name" value="MoaB/Mog-like_dom_sf"/>
</dbReference>
<keyword evidence="5" id="KW-0479">Metal-binding</keyword>
<comment type="pathway">
    <text evidence="1 5">Cofactor biosynthesis; molybdopterin biosynthesis.</text>
</comment>
<dbReference type="Gene3D" id="2.170.190.11">
    <property type="entry name" value="Molybdopterin biosynthesis moea protein, domain 3"/>
    <property type="match status" value="1"/>
</dbReference>
<protein>
    <submittedName>
        <fullName evidence="8">Molybdenum cofactor biosynthesis protein</fullName>
    </submittedName>
</protein>
<dbReference type="SMART" id="SM00852">
    <property type="entry name" value="MoCF_biosynth"/>
    <property type="match status" value="2"/>
</dbReference>
<dbReference type="UniPathway" id="UPA00344"/>
<evidence type="ECO:0000256" key="4">
    <source>
        <dbReference type="ARBA" id="ARBA00023150"/>
    </source>
</evidence>
<dbReference type="InParanoid" id="A0A1Y2E274"/>
<dbReference type="Gene3D" id="3.90.105.10">
    <property type="entry name" value="Molybdopterin biosynthesis moea protein, domain 2"/>
    <property type="match status" value="1"/>
</dbReference>
<dbReference type="GO" id="GO:0005829">
    <property type="term" value="C:cytosol"/>
    <property type="evidence" value="ECO:0007669"/>
    <property type="project" value="TreeGrafter"/>
</dbReference>
<dbReference type="PANTHER" id="PTHR10192:SF5">
    <property type="entry name" value="GEPHYRIN"/>
    <property type="match status" value="1"/>
</dbReference>
<dbReference type="NCBIfam" id="TIGR00177">
    <property type="entry name" value="molyb_syn"/>
    <property type="match status" value="1"/>
</dbReference>
<comment type="catalytic activity">
    <reaction evidence="5">
        <text>adenylyl-molybdopterin + molybdate = Mo-molybdopterin + AMP + H(+)</text>
        <dbReference type="Rhea" id="RHEA:35047"/>
        <dbReference type="ChEBI" id="CHEBI:15378"/>
        <dbReference type="ChEBI" id="CHEBI:36264"/>
        <dbReference type="ChEBI" id="CHEBI:62727"/>
        <dbReference type="ChEBI" id="CHEBI:71302"/>
        <dbReference type="ChEBI" id="CHEBI:456215"/>
    </reaction>
</comment>
<feature type="compositionally biased region" description="Low complexity" evidence="6">
    <location>
        <begin position="186"/>
        <end position="198"/>
    </location>
</feature>
<keyword evidence="5" id="KW-0808">Transferase</keyword>
<comment type="function">
    <text evidence="5">Catalyzes two steps in the biosynthesis of the molybdenum cofactor. In the first step, molybdopterin is adenylated. Subsequently, molybdate is inserted into adenylated molybdopterin and AMP is released.</text>
</comment>
<dbReference type="Pfam" id="PF00994">
    <property type="entry name" value="MoCF_biosynth"/>
    <property type="match status" value="2"/>
</dbReference>
<dbReference type="Pfam" id="PF03453">
    <property type="entry name" value="MoeA_N"/>
    <property type="match status" value="1"/>
</dbReference>
<dbReference type="AlphaFoldDB" id="A0A1Y2E274"/>
<dbReference type="Gene3D" id="3.40.980.10">
    <property type="entry name" value="MoaB/Mog-like domain"/>
    <property type="match status" value="2"/>
</dbReference>
<dbReference type="Gene3D" id="2.40.340.10">
    <property type="entry name" value="MoeA, C-terminal, domain IV"/>
    <property type="match status" value="1"/>
</dbReference>
<dbReference type="InterPro" id="IPR005111">
    <property type="entry name" value="MoeA_C_domain_IV"/>
</dbReference>
<dbReference type="Proteomes" id="UP000193467">
    <property type="component" value="Unassembled WGS sequence"/>
</dbReference>
<feature type="region of interest" description="Disordered" evidence="6">
    <location>
        <begin position="186"/>
        <end position="235"/>
    </location>
</feature>
<reference evidence="8 9" key="1">
    <citation type="submission" date="2016-07" db="EMBL/GenBank/DDBJ databases">
        <title>Pervasive Adenine N6-methylation of Active Genes in Fungi.</title>
        <authorList>
            <consortium name="DOE Joint Genome Institute"/>
            <person name="Mondo S.J."/>
            <person name="Dannebaum R.O."/>
            <person name="Kuo R.C."/>
            <person name="Labutti K."/>
            <person name="Haridas S."/>
            <person name="Kuo A."/>
            <person name="Salamov A."/>
            <person name="Ahrendt S.R."/>
            <person name="Lipzen A."/>
            <person name="Sullivan W."/>
            <person name="Andreopoulos W.B."/>
            <person name="Clum A."/>
            <person name="Lindquist E."/>
            <person name="Daum C."/>
            <person name="Ramamoorthy G.K."/>
            <person name="Gryganskyi A."/>
            <person name="Culley D."/>
            <person name="Magnuson J.K."/>
            <person name="James T.Y."/>
            <person name="O'Malley M.A."/>
            <person name="Stajich J.E."/>
            <person name="Spatafora J.W."/>
            <person name="Visel A."/>
            <person name="Grigoriev I.V."/>
        </authorList>
    </citation>
    <scope>NUCLEOTIDE SEQUENCE [LARGE SCALE GENOMIC DNA]</scope>
    <source>
        <strain evidence="8 9">62-1032</strain>
    </source>
</reference>
<dbReference type="GO" id="GO:0006777">
    <property type="term" value="P:Mo-molybdopterin cofactor biosynthetic process"/>
    <property type="evidence" value="ECO:0007669"/>
    <property type="project" value="UniProtKB-UniRule"/>
</dbReference>
<dbReference type="CDD" id="cd00887">
    <property type="entry name" value="MoeA"/>
    <property type="match status" value="1"/>
</dbReference>
<dbReference type="GO" id="GO:0005524">
    <property type="term" value="F:ATP binding"/>
    <property type="evidence" value="ECO:0007669"/>
    <property type="project" value="UniProtKB-UniRule"/>
</dbReference>
<dbReference type="InterPro" id="IPR036135">
    <property type="entry name" value="MoeA_linker/N_sf"/>
</dbReference>
<sequence length="668" mass="70275">MSFSVGILTVSDTSFRDGPSSDRSGPVLRELLESLPSSPYKVVSSAIAPDEKVEIHRIVEQWCKEGVDLVLTSGGTGFGVRDCTPEAVAPLIDKPAPGLVTLMLTHSLAITPLAALSRPVVGVHLKEGAEGAGTLIVTLPGSPKGAKENLESLLQLLPHTLDLIGGGSGRAVHKALGAPDRAAPAPAAASAAAAPAPSLGHGGGCGHHHHSHGHAAPRPRTLLSQDPSASIAARQRQSPYPLVPLRDAVSLVFEHTYVSPVQTLAVEDSLVGHVLAEDVESAQNIPGRPSTNVDGYAVRSTDKPGVYKVVTEYPTTALPAGTIYRINTGAPLPPGMDAVIMVEDTEVVAKEGEEEKEVKLLAQVDKGENVRKEGSDVKVGEKVLEKGDDISAVGGELGTLAFIAKRSAKVYRRPTVAVLSTGNELVSIQDTSSPKHSSASFSSIVDSNRPSLLSILKHLHYDTLDLGIIGDTMAETKAALKKGKEEADIIISTGGTSMGVGDLLKPCIERELNGTVHFGRVAMKPGKPTTFATLPAHPMAPDQNPKLVFALPGNPASALCTFFLFVLPALRKMEGRRESEWELPRVPVTLTSNVPLDPRPEYHRVWLRPSSTGLKAFSTGGQRSSRTVSLAGSNGLLELPSSSENEKEKKEGEVVNCVVVGEIGSLVA</sequence>
<evidence type="ECO:0000256" key="6">
    <source>
        <dbReference type="SAM" id="MobiDB-lite"/>
    </source>
</evidence>
<feature type="domain" description="MoaB/Mog" evidence="7">
    <location>
        <begin position="417"/>
        <end position="572"/>
    </location>
</feature>
<proteinExistence type="inferred from homology"/>
<comment type="catalytic activity">
    <reaction evidence="5">
        <text>molybdopterin + ATP + H(+) = adenylyl-molybdopterin + diphosphate</text>
        <dbReference type="Rhea" id="RHEA:31331"/>
        <dbReference type="ChEBI" id="CHEBI:15378"/>
        <dbReference type="ChEBI" id="CHEBI:30616"/>
        <dbReference type="ChEBI" id="CHEBI:33019"/>
        <dbReference type="ChEBI" id="CHEBI:58698"/>
        <dbReference type="ChEBI" id="CHEBI:62727"/>
    </reaction>
</comment>
<keyword evidence="4 5" id="KW-0501">Molybdenum cofactor biosynthesis</keyword>
<dbReference type="CDD" id="cd00886">
    <property type="entry name" value="MogA_MoaB"/>
    <property type="match status" value="1"/>
</dbReference>
<evidence type="ECO:0000256" key="2">
    <source>
        <dbReference type="ARBA" id="ARBA00007589"/>
    </source>
</evidence>
<evidence type="ECO:0000256" key="5">
    <source>
        <dbReference type="RuleBase" id="RU365090"/>
    </source>
</evidence>
<dbReference type="SUPFAM" id="SSF63882">
    <property type="entry name" value="MoeA N-terminal region -like"/>
    <property type="match status" value="1"/>
</dbReference>
<comment type="similarity">
    <text evidence="3">In the C-terminal section; belongs to the MoeA family.</text>
</comment>
<dbReference type="EMBL" id="MCGR01000064">
    <property type="protein sequence ID" value="ORY65642.1"/>
    <property type="molecule type" value="Genomic_DNA"/>
</dbReference>
<dbReference type="SUPFAM" id="SSF63867">
    <property type="entry name" value="MoeA C-terminal domain-like"/>
    <property type="match status" value="1"/>
</dbReference>
<dbReference type="InterPro" id="IPR038987">
    <property type="entry name" value="MoeA-like"/>
</dbReference>
<accession>A0A1Y2E274</accession>
<dbReference type="InterPro" id="IPR036688">
    <property type="entry name" value="MoeA_C_domain_IV_sf"/>
</dbReference>
<feature type="domain" description="MoaB/Mog" evidence="7">
    <location>
        <begin position="6"/>
        <end position="160"/>
    </location>
</feature>
<dbReference type="PROSITE" id="PS01079">
    <property type="entry name" value="MOCF_BIOSYNTHESIS_2"/>
    <property type="match status" value="1"/>
</dbReference>
<dbReference type="GO" id="GO:0061598">
    <property type="term" value="F:molybdopterin adenylyltransferase activity"/>
    <property type="evidence" value="ECO:0007669"/>
    <property type="project" value="UniProtKB-UniRule"/>
</dbReference>
<evidence type="ECO:0000313" key="9">
    <source>
        <dbReference type="Proteomes" id="UP000193467"/>
    </source>
</evidence>
<evidence type="ECO:0000259" key="7">
    <source>
        <dbReference type="SMART" id="SM00852"/>
    </source>
</evidence>
<comment type="similarity">
    <text evidence="5">Belongs to the MoeA family.</text>
</comment>
<dbReference type="InterPro" id="IPR008284">
    <property type="entry name" value="MoCF_biosynth_CS"/>
</dbReference>